<dbReference type="InterPro" id="IPR017871">
    <property type="entry name" value="ABC_transporter-like_CS"/>
</dbReference>
<feature type="domain" description="ABC transporter" evidence="4">
    <location>
        <begin position="3"/>
        <end position="254"/>
    </location>
</feature>
<keyword evidence="2" id="KW-0067">ATP-binding</keyword>
<dbReference type="InterPro" id="IPR027417">
    <property type="entry name" value="P-loop_NTPase"/>
</dbReference>
<evidence type="ECO:0000313" key="5">
    <source>
        <dbReference type="EMBL" id="MFC4713421.1"/>
    </source>
</evidence>
<evidence type="ECO:0000256" key="2">
    <source>
        <dbReference type="ARBA" id="ARBA00022840"/>
    </source>
</evidence>
<dbReference type="Proteomes" id="UP001595932">
    <property type="component" value="Unassembled WGS sequence"/>
</dbReference>
<protein>
    <submittedName>
        <fullName evidence="5">Ribosomal protection-like ABC-F family protein</fullName>
    </submittedName>
</protein>
<reference evidence="6" key="1">
    <citation type="journal article" date="2019" name="Int. J. Syst. Evol. Microbiol.">
        <title>The Global Catalogue of Microorganisms (GCM) 10K type strain sequencing project: providing services to taxonomists for standard genome sequencing and annotation.</title>
        <authorList>
            <consortium name="The Broad Institute Genomics Platform"/>
            <consortium name="The Broad Institute Genome Sequencing Center for Infectious Disease"/>
            <person name="Wu L."/>
            <person name="Ma J."/>
        </authorList>
    </citation>
    <scope>NUCLEOTIDE SEQUENCE [LARGE SCALE GENOMIC DNA]</scope>
    <source>
        <strain evidence="6">CGMCC 1.12151</strain>
    </source>
</reference>
<feature type="coiled-coil region" evidence="3">
    <location>
        <begin position="242"/>
        <end position="269"/>
    </location>
</feature>
<feature type="domain" description="ABC transporter" evidence="4">
    <location>
        <begin position="328"/>
        <end position="540"/>
    </location>
</feature>
<evidence type="ECO:0000259" key="4">
    <source>
        <dbReference type="PROSITE" id="PS50893"/>
    </source>
</evidence>
<sequence>MQIKAQQLAKSIGGNAIFTDISMEINAKERIALVGRNGSGKTTLFELLAGIEEPDAGIIIRTKNTQIGYLHQIPHYPDYKVYDVMNEGFSELHAMQQRLSALEQQLSDGADERVLRQYGELQEQFLESGGYDTESKIAAVANGLGLAALTNQLFESLSGGEKTKVMLAQLILRQPSVLLLDEPTNHLDLSAIEWLEHYLEYYSGTVVVISHDRQFLNHVVHKVYEIEDGVIWESKGDYDDYLRNKQAKMEQQFADYKEQQKKIQKIKESIRRLRQWANEASPPNPDLFRKAKMMEKMLERMELVKRPAAEKAMKLKLQANDRSGKRVFELSDVFHGYGDDILFADVELSVYWQDRLAIVGDNGTGKSTLLKILLGEIEPVSGEVRRGSNVKIGYLAQQFEGFDGNDRVIEAFRSTLSVTEGDARHLLAQFLFYGHDVFKRVKDLSGGEKMRLRLAQLMQEECNVLVLDEPTNHLDIESREVLEETLKNFNGTIIAISHDRYFLEKLFTKIAWIDGQTLTLHEGSYSWASEKHKLRSGALQG</sequence>
<accession>A0ABV9MC63</accession>
<organism evidence="5 6">
    <name type="scientific">Planococcus dechangensis</name>
    <dbReference type="NCBI Taxonomy" id="1176255"/>
    <lineage>
        <taxon>Bacteria</taxon>
        <taxon>Bacillati</taxon>
        <taxon>Bacillota</taxon>
        <taxon>Bacilli</taxon>
        <taxon>Bacillales</taxon>
        <taxon>Caryophanaceae</taxon>
        <taxon>Planococcus</taxon>
    </lineage>
</organism>
<keyword evidence="1" id="KW-0547">Nucleotide-binding</keyword>
<dbReference type="PROSITE" id="PS50893">
    <property type="entry name" value="ABC_TRANSPORTER_2"/>
    <property type="match status" value="2"/>
</dbReference>
<dbReference type="SMART" id="SM00382">
    <property type="entry name" value="AAA"/>
    <property type="match status" value="2"/>
</dbReference>
<evidence type="ECO:0000256" key="1">
    <source>
        <dbReference type="ARBA" id="ARBA00022741"/>
    </source>
</evidence>
<dbReference type="CDD" id="cd03221">
    <property type="entry name" value="ABCF_EF-3"/>
    <property type="match status" value="2"/>
</dbReference>
<dbReference type="RefSeq" id="WP_377279132.1">
    <property type="nucleotide sequence ID" value="NZ_JBHSGL010000005.1"/>
</dbReference>
<dbReference type="SUPFAM" id="SSF52540">
    <property type="entry name" value="P-loop containing nucleoside triphosphate hydrolases"/>
    <property type="match status" value="2"/>
</dbReference>
<dbReference type="PANTHER" id="PTHR42855:SF2">
    <property type="entry name" value="DRUG RESISTANCE ABC TRANSPORTER,ATP-BINDING PROTEIN"/>
    <property type="match status" value="1"/>
</dbReference>
<proteinExistence type="predicted"/>
<dbReference type="Pfam" id="PF12848">
    <property type="entry name" value="ABC_tran_Xtn"/>
    <property type="match status" value="1"/>
</dbReference>
<gene>
    <name evidence="5" type="primary">abc-f</name>
    <name evidence="5" type="ORF">ACFO5U_11130</name>
</gene>
<dbReference type="InterPro" id="IPR003593">
    <property type="entry name" value="AAA+_ATPase"/>
</dbReference>
<dbReference type="InterPro" id="IPR032781">
    <property type="entry name" value="ABC_tran_Xtn"/>
</dbReference>
<evidence type="ECO:0000313" key="6">
    <source>
        <dbReference type="Proteomes" id="UP001595932"/>
    </source>
</evidence>
<dbReference type="NCBIfam" id="NF000355">
    <property type="entry name" value="ribo_prot_ABC_F"/>
    <property type="match status" value="1"/>
</dbReference>
<dbReference type="Gene3D" id="3.40.50.300">
    <property type="entry name" value="P-loop containing nucleotide triphosphate hydrolases"/>
    <property type="match status" value="2"/>
</dbReference>
<name>A0ABV9MC63_9BACL</name>
<evidence type="ECO:0000256" key="3">
    <source>
        <dbReference type="SAM" id="Coils"/>
    </source>
</evidence>
<dbReference type="InterPro" id="IPR003439">
    <property type="entry name" value="ABC_transporter-like_ATP-bd"/>
</dbReference>
<dbReference type="EMBL" id="JBHSGL010000005">
    <property type="protein sequence ID" value="MFC4713421.1"/>
    <property type="molecule type" value="Genomic_DNA"/>
</dbReference>
<dbReference type="PROSITE" id="PS00211">
    <property type="entry name" value="ABC_TRANSPORTER_1"/>
    <property type="match status" value="2"/>
</dbReference>
<dbReference type="InterPro" id="IPR051309">
    <property type="entry name" value="ABCF_ATPase"/>
</dbReference>
<dbReference type="PANTHER" id="PTHR42855">
    <property type="entry name" value="ABC TRANSPORTER ATP-BINDING SUBUNIT"/>
    <property type="match status" value="1"/>
</dbReference>
<feature type="coiled-coil region" evidence="3">
    <location>
        <begin position="85"/>
        <end position="112"/>
    </location>
</feature>
<comment type="caution">
    <text evidence="5">The sequence shown here is derived from an EMBL/GenBank/DDBJ whole genome shotgun (WGS) entry which is preliminary data.</text>
</comment>
<keyword evidence="6" id="KW-1185">Reference proteome</keyword>
<keyword evidence="3" id="KW-0175">Coiled coil</keyword>
<dbReference type="Pfam" id="PF00005">
    <property type="entry name" value="ABC_tran"/>
    <property type="match status" value="2"/>
</dbReference>